<name>A0A562V9C0_9BACT</name>
<dbReference type="Proteomes" id="UP000319449">
    <property type="component" value="Unassembled WGS sequence"/>
</dbReference>
<protein>
    <submittedName>
        <fullName evidence="2">Uncharacterized protein</fullName>
    </submittedName>
</protein>
<dbReference type="AlphaFoldDB" id="A0A562V9C0"/>
<accession>A0A562V9C0</accession>
<keyword evidence="1" id="KW-1133">Transmembrane helix</keyword>
<gene>
    <name evidence="2" type="ORF">JN12_03423</name>
</gene>
<comment type="caution">
    <text evidence="2">The sequence shown here is derived from an EMBL/GenBank/DDBJ whole genome shotgun (WGS) entry which is preliminary data.</text>
</comment>
<feature type="transmembrane region" description="Helical" evidence="1">
    <location>
        <begin position="6"/>
        <end position="26"/>
    </location>
</feature>
<keyword evidence="3" id="KW-1185">Reference proteome</keyword>
<organism evidence="2 3">
    <name type="scientific">Geobacter argillaceus</name>
    <dbReference type="NCBI Taxonomy" id="345631"/>
    <lineage>
        <taxon>Bacteria</taxon>
        <taxon>Pseudomonadati</taxon>
        <taxon>Thermodesulfobacteriota</taxon>
        <taxon>Desulfuromonadia</taxon>
        <taxon>Geobacterales</taxon>
        <taxon>Geobacteraceae</taxon>
        <taxon>Geobacter</taxon>
    </lineage>
</organism>
<evidence type="ECO:0000256" key="1">
    <source>
        <dbReference type="SAM" id="Phobius"/>
    </source>
</evidence>
<proteinExistence type="predicted"/>
<keyword evidence="1" id="KW-0812">Transmembrane</keyword>
<sequence length="49" mass="5531">MVKAIAIIWALFLVLFVAIVIEESFLGGRRRRHLEKVAKEQRDAGNAGH</sequence>
<evidence type="ECO:0000313" key="2">
    <source>
        <dbReference type="EMBL" id="TWJ14337.1"/>
    </source>
</evidence>
<dbReference type="EMBL" id="VLLN01000028">
    <property type="protein sequence ID" value="TWJ14337.1"/>
    <property type="molecule type" value="Genomic_DNA"/>
</dbReference>
<reference evidence="2 3" key="1">
    <citation type="submission" date="2019-07" db="EMBL/GenBank/DDBJ databases">
        <title>Genomic Encyclopedia of Archaeal and Bacterial Type Strains, Phase II (KMG-II): from individual species to whole genera.</title>
        <authorList>
            <person name="Goeker M."/>
        </authorList>
    </citation>
    <scope>NUCLEOTIDE SEQUENCE [LARGE SCALE GENOMIC DNA]</scope>
    <source>
        <strain evidence="2 3">ATCC BAA-1139</strain>
    </source>
</reference>
<keyword evidence="1" id="KW-0472">Membrane</keyword>
<dbReference type="RefSeq" id="WP_170242014.1">
    <property type="nucleotide sequence ID" value="NZ_VLLN01000028.1"/>
</dbReference>
<evidence type="ECO:0000313" key="3">
    <source>
        <dbReference type="Proteomes" id="UP000319449"/>
    </source>
</evidence>